<evidence type="ECO:0000313" key="4">
    <source>
        <dbReference type="Proteomes" id="UP000230002"/>
    </source>
</evidence>
<evidence type="ECO:0000256" key="2">
    <source>
        <dbReference type="SAM" id="Phobius"/>
    </source>
</evidence>
<evidence type="ECO:0000313" key="3">
    <source>
        <dbReference type="EMBL" id="PIL26563.1"/>
    </source>
</evidence>
<organism evidence="3 4">
    <name type="scientific">Ganoderma sinense ZZ0214-1</name>
    <dbReference type="NCBI Taxonomy" id="1077348"/>
    <lineage>
        <taxon>Eukaryota</taxon>
        <taxon>Fungi</taxon>
        <taxon>Dikarya</taxon>
        <taxon>Basidiomycota</taxon>
        <taxon>Agaricomycotina</taxon>
        <taxon>Agaricomycetes</taxon>
        <taxon>Polyporales</taxon>
        <taxon>Polyporaceae</taxon>
        <taxon>Ganoderma</taxon>
    </lineage>
</organism>
<dbReference type="OrthoDB" id="2744308at2759"/>
<feature type="transmembrane region" description="Helical" evidence="2">
    <location>
        <begin position="72"/>
        <end position="94"/>
    </location>
</feature>
<dbReference type="EMBL" id="AYKW01000045">
    <property type="protein sequence ID" value="PIL26563.1"/>
    <property type="molecule type" value="Genomic_DNA"/>
</dbReference>
<dbReference type="STRING" id="1077348.A0A2G8RYG5"/>
<dbReference type="Proteomes" id="UP000230002">
    <property type="component" value="Unassembled WGS sequence"/>
</dbReference>
<accession>A0A2G8RYG5</accession>
<feature type="transmembrane region" description="Helical" evidence="2">
    <location>
        <begin position="182"/>
        <end position="202"/>
    </location>
</feature>
<protein>
    <submittedName>
        <fullName evidence="3">Uncharacterized protein</fullName>
    </submittedName>
</protein>
<gene>
    <name evidence="3" type="ORF">GSI_12321</name>
</gene>
<reference evidence="3 4" key="1">
    <citation type="journal article" date="2015" name="Sci. Rep.">
        <title>Chromosome-level genome map provides insights into diverse defense mechanisms in the medicinal fungus Ganoderma sinense.</title>
        <authorList>
            <person name="Zhu Y."/>
            <person name="Xu J."/>
            <person name="Sun C."/>
            <person name="Zhou S."/>
            <person name="Xu H."/>
            <person name="Nelson D.R."/>
            <person name="Qian J."/>
            <person name="Song J."/>
            <person name="Luo H."/>
            <person name="Xiang L."/>
            <person name="Li Y."/>
            <person name="Xu Z."/>
            <person name="Ji A."/>
            <person name="Wang L."/>
            <person name="Lu S."/>
            <person name="Hayward A."/>
            <person name="Sun W."/>
            <person name="Li X."/>
            <person name="Schwartz D.C."/>
            <person name="Wang Y."/>
            <person name="Chen S."/>
        </authorList>
    </citation>
    <scope>NUCLEOTIDE SEQUENCE [LARGE SCALE GENOMIC DNA]</scope>
    <source>
        <strain evidence="3 4">ZZ0214-1</strain>
    </source>
</reference>
<name>A0A2G8RYG5_9APHY</name>
<feature type="transmembrane region" description="Helical" evidence="2">
    <location>
        <begin position="30"/>
        <end position="52"/>
    </location>
</feature>
<sequence length="311" mass="34656">MYASRQNDIQLDDNGRHAEMDLLNSRIVGLFLESLVCGIFMVAYSIGTWTLLRGDQRVSLSRRNKLLLGVNTLMLALAVAHLCLTLQTTLYGFVVKGDTRQTAYDALFDDSIFFSPENEVQFYLYVTQTMIGDGFMNSRERLRQGLIMWRVLRLKSSEAQEHWGWHSRAIFNFVRYRRVFEAIVQSAAIYSAASISLLVTLFISHNVGFYACLSVFPPLIIGRNSATSDVRTSRMSTVIPLSSGGRGEFYSAVEREPSPGPPPTYVSKVSQSQRTRKGLGAASTADMTLVDNDIDISRIVHLSAASTVADV</sequence>
<feature type="region of interest" description="Disordered" evidence="1">
    <location>
        <begin position="254"/>
        <end position="280"/>
    </location>
</feature>
<keyword evidence="4" id="KW-1185">Reference proteome</keyword>
<keyword evidence="2" id="KW-0812">Transmembrane</keyword>
<evidence type="ECO:0000256" key="1">
    <source>
        <dbReference type="SAM" id="MobiDB-lite"/>
    </source>
</evidence>
<proteinExistence type="predicted"/>
<keyword evidence="2" id="KW-0472">Membrane</keyword>
<dbReference type="AlphaFoldDB" id="A0A2G8RYG5"/>
<comment type="caution">
    <text evidence="3">The sequence shown here is derived from an EMBL/GenBank/DDBJ whole genome shotgun (WGS) entry which is preliminary data.</text>
</comment>
<keyword evidence="2" id="KW-1133">Transmembrane helix</keyword>